<evidence type="ECO:0000313" key="1">
    <source>
        <dbReference type="EMBL" id="KAG5540238.1"/>
    </source>
</evidence>
<organism evidence="1 2">
    <name type="scientific">Rhododendron griersonianum</name>
    <dbReference type="NCBI Taxonomy" id="479676"/>
    <lineage>
        <taxon>Eukaryota</taxon>
        <taxon>Viridiplantae</taxon>
        <taxon>Streptophyta</taxon>
        <taxon>Embryophyta</taxon>
        <taxon>Tracheophyta</taxon>
        <taxon>Spermatophyta</taxon>
        <taxon>Magnoliopsida</taxon>
        <taxon>eudicotyledons</taxon>
        <taxon>Gunneridae</taxon>
        <taxon>Pentapetalae</taxon>
        <taxon>asterids</taxon>
        <taxon>Ericales</taxon>
        <taxon>Ericaceae</taxon>
        <taxon>Ericoideae</taxon>
        <taxon>Rhodoreae</taxon>
        <taxon>Rhododendron</taxon>
    </lineage>
</organism>
<dbReference type="AlphaFoldDB" id="A0AAV6JJS4"/>
<reference evidence="1" key="1">
    <citation type="submission" date="2020-08" db="EMBL/GenBank/DDBJ databases">
        <title>Plant Genome Project.</title>
        <authorList>
            <person name="Zhang R.-G."/>
        </authorList>
    </citation>
    <scope>NUCLEOTIDE SEQUENCE</scope>
    <source>
        <strain evidence="1">WSP0</strain>
        <tissue evidence="1">Leaf</tissue>
    </source>
</reference>
<sequence length="107" mass="12099">MIFWIFITVSGNLRWPIYGFLLFSASALAHMKMLSFMEVNLQHNAGALPSSNSVLVQSCPYGHGLDQEVIWDIMTGNGYQHLVYKPAPAATLYHVRLERNASIFRNL</sequence>
<comment type="caution">
    <text evidence="1">The sequence shown here is derived from an EMBL/GenBank/DDBJ whole genome shotgun (WGS) entry which is preliminary data.</text>
</comment>
<proteinExistence type="predicted"/>
<dbReference type="EMBL" id="JACTNZ010000007">
    <property type="protein sequence ID" value="KAG5540238.1"/>
    <property type="molecule type" value="Genomic_DNA"/>
</dbReference>
<evidence type="ECO:0000313" key="2">
    <source>
        <dbReference type="Proteomes" id="UP000823749"/>
    </source>
</evidence>
<protein>
    <submittedName>
        <fullName evidence="1">Uncharacterized protein</fullName>
    </submittedName>
</protein>
<keyword evidence="2" id="KW-1185">Reference proteome</keyword>
<name>A0AAV6JJS4_9ERIC</name>
<accession>A0AAV6JJS4</accession>
<gene>
    <name evidence="1" type="ORF">RHGRI_020459</name>
</gene>
<dbReference type="Proteomes" id="UP000823749">
    <property type="component" value="Chromosome 7"/>
</dbReference>